<organism evidence="2 3">
    <name type="scientific">Agromyces rhizosphaerae</name>
    <dbReference type="NCBI Taxonomy" id="88374"/>
    <lineage>
        <taxon>Bacteria</taxon>
        <taxon>Bacillati</taxon>
        <taxon>Actinomycetota</taxon>
        <taxon>Actinomycetes</taxon>
        <taxon>Micrococcales</taxon>
        <taxon>Microbacteriaceae</taxon>
        <taxon>Agromyces</taxon>
    </lineage>
</organism>
<keyword evidence="1" id="KW-0472">Membrane</keyword>
<keyword evidence="1" id="KW-0812">Transmembrane</keyword>
<keyword evidence="3" id="KW-1185">Reference proteome</keyword>
<sequence>MIAVAIGVEVRKALASRVLRWTTLLLVAGVALIVGGMTLAVRAGDTQVVAKLGVVAELEGWAAVSAMAAQVTSAGALVAMGVALSWLFGREFAEGTVAALFALPVSRAAVAVAKLVVFLSWVAATAVVLGVAVWVVGAVSGAGALDEASAAALGRQLLLGLLTGCIATPAAWAATLGRGLLPGIATTIGIVVVSQVMAVAGVGAWFPFTAPALWAIEPGTVSAGQLALVAIVPLAAAALTALAWHRLQLDR</sequence>
<dbReference type="Proteomes" id="UP001144396">
    <property type="component" value="Unassembled WGS sequence"/>
</dbReference>
<dbReference type="Pfam" id="PF12730">
    <property type="entry name" value="ABC2_membrane_4"/>
    <property type="match status" value="1"/>
</dbReference>
<gene>
    <name evidence="2" type="ORF">ARHIZOSPH14_04500</name>
</gene>
<evidence type="ECO:0000256" key="1">
    <source>
        <dbReference type="SAM" id="Phobius"/>
    </source>
</evidence>
<keyword evidence="1" id="KW-1133">Transmembrane helix</keyword>
<dbReference type="EMBL" id="BSDP01000001">
    <property type="protein sequence ID" value="GLI26208.1"/>
    <property type="molecule type" value="Genomic_DNA"/>
</dbReference>
<evidence type="ECO:0000313" key="3">
    <source>
        <dbReference type="Proteomes" id="UP001144396"/>
    </source>
</evidence>
<dbReference type="AlphaFoldDB" id="A0A9W6FQM0"/>
<proteinExistence type="predicted"/>
<feature type="transmembrane region" description="Helical" evidence="1">
    <location>
        <begin position="184"/>
        <end position="206"/>
    </location>
</feature>
<evidence type="ECO:0000313" key="2">
    <source>
        <dbReference type="EMBL" id="GLI26208.1"/>
    </source>
</evidence>
<reference evidence="2" key="1">
    <citation type="submission" date="2022-12" db="EMBL/GenBank/DDBJ databases">
        <title>Reference genome sequencing for broad-spectrum identification of bacterial and archaeal isolates by mass spectrometry.</title>
        <authorList>
            <person name="Sekiguchi Y."/>
            <person name="Tourlousse D.M."/>
        </authorList>
    </citation>
    <scope>NUCLEOTIDE SEQUENCE</scope>
    <source>
        <strain evidence="2">14</strain>
    </source>
</reference>
<comment type="caution">
    <text evidence="2">The sequence shown here is derived from an EMBL/GenBank/DDBJ whole genome shotgun (WGS) entry which is preliminary data.</text>
</comment>
<protein>
    <submittedName>
        <fullName evidence="2">Uncharacterized protein</fullName>
    </submittedName>
</protein>
<feature type="transmembrane region" description="Helical" evidence="1">
    <location>
        <begin position="61"/>
        <end position="88"/>
    </location>
</feature>
<feature type="transmembrane region" description="Helical" evidence="1">
    <location>
        <begin position="109"/>
        <end position="137"/>
    </location>
</feature>
<accession>A0A9W6FQM0</accession>
<feature type="transmembrane region" description="Helical" evidence="1">
    <location>
        <begin position="21"/>
        <end position="41"/>
    </location>
</feature>
<feature type="transmembrane region" description="Helical" evidence="1">
    <location>
        <begin position="157"/>
        <end position="177"/>
    </location>
</feature>
<feature type="transmembrane region" description="Helical" evidence="1">
    <location>
        <begin position="226"/>
        <end position="244"/>
    </location>
</feature>
<dbReference type="RefSeq" id="WP_281882205.1">
    <property type="nucleotide sequence ID" value="NZ_BSDP01000001.1"/>
</dbReference>
<name>A0A9W6FQM0_9MICO</name>